<gene>
    <name evidence="1" type="ORF">CLAN_0811</name>
</gene>
<evidence type="ECO:0000313" key="2">
    <source>
        <dbReference type="Proteomes" id="UP000202031"/>
    </source>
</evidence>
<dbReference type="KEGG" id="clx:CLAN_0811"/>
<dbReference type="EMBL" id="CP015578">
    <property type="protein sequence ID" value="ARQ97557.1"/>
    <property type="molecule type" value="Genomic_DNA"/>
</dbReference>
<evidence type="ECO:0000313" key="1">
    <source>
        <dbReference type="EMBL" id="ARQ97557.1"/>
    </source>
</evidence>
<dbReference type="Proteomes" id="UP000202031">
    <property type="component" value="Chromosome"/>
</dbReference>
<proteinExistence type="predicted"/>
<name>A0A1X9SMT3_9BACT</name>
<protein>
    <submittedName>
        <fullName evidence="1">Uncharacterized protein</fullName>
    </submittedName>
</protein>
<organism evidence="1 2">
    <name type="scientific">Campylobacter lanienae NCTC 13004</name>
    <dbReference type="NCBI Taxonomy" id="1031753"/>
    <lineage>
        <taxon>Bacteria</taxon>
        <taxon>Pseudomonadati</taxon>
        <taxon>Campylobacterota</taxon>
        <taxon>Epsilonproteobacteria</taxon>
        <taxon>Campylobacterales</taxon>
        <taxon>Campylobacteraceae</taxon>
        <taxon>Campylobacter</taxon>
    </lineage>
</organism>
<sequence length="105" mass="12225">MNDKAKRVKYLRGLEKFAILAIKSLKRDDYDPIKFRSLIDKNAQILSKIEPVYLDQPYSKSLCEFVNLVINSDDKTTLLKAANSLEKLKNSKTYKKDKHKGQIYE</sequence>
<accession>A0A1X9SMT3</accession>
<dbReference type="AlphaFoldDB" id="A0A1X9SMT3"/>
<dbReference type="RefSeq" id="WP_096015992.1">
    <property type="nucleotide sequence ID" value="NZ_CP015578.1"/>
</dbReference>
<dbReference type="GeneID" id="46921284"/>
<reference evidence="2" key="2">
    <citation type="journal article" date="2017" name="Genome Biol. Evol.">
        <title>Comparative genomic analysis identifies a Campylobacter clade deficient in selenium metabolism.</title>
        <authorList>
            <person name="Miller W.G."/>
            <person name="Yee E."/>
            <person name="Lopes B.S."/>
            <person name="Chapman M.H."/>
            <person name="Huynh S."/>
            <person name="Bono J.L."/>
            <person name="Parker C.T."/>
            <person name="Strachan N.J.C."/>
            <person name="Forbes K.J."/>
        </authorList>
    </citation>
    <scope>NUCLEOTIDE SEQUENCE [LARGE SCALE GENOMIC DNA]</scope>
    <source>
        <strain evidence="2">NCTC 13004</strain>
    </source>
</reference>
<reference evidence="2" key="1">
    <citation type="journal article" date="2017" name="Genome Biol. Evol.">
        <title>Comparative Genomic Analysis Identifies a Campylobacter Clade Deficient in Selenium Metabolism.</title>
        <authorList>
            <person name="Miller W.G."/>
            <person name="Yee E."/>
            <person name="Lopes B.S."/>
            <person name="Chapman M.H."/>
            <person name="Huynh S."/>
            <person name="Bono J.L."/>
            <person name="Parker C.T."/>
            <person name="Strachan N.J.C."/>
            <person name="Forbes K.J."/>
        </authorList>
    </citation>
    <scope>NUCLEOTIDE SEQUENCE [LARGE SCALE GENOMIC DNA]</scope>
    <source>
        <strain evidence="2">NCTC 13004</strain>
    </source>
</reference>